<dbReference type="InterPro" id="IPR006935">
    <property type="entry name" value="Helicase/UvrB_N"/>
</dbReference>
<dbReference type="GO" id="GO:0005524">
    <property type="term" value="F:ATP binding"/>
    <property type="evidence" value="ECO:0007669"/>
    <property type="project" value="UniProtKB-KW"/>
</dbReference>
<dbReference type="RefSeq" id="WP_422730864.1">
    <property type="nucleotide sequence ID" value="NZ_DF978429.1"/>
</dbReference>
<dbReference type="SUPFAM" id="SSF52540">
    <property type="entry name" value="P-loop containing nucleoside triphosphate hydrolases"/>
    <property type="match status" value="1"/>
</dbReference>
<dbReference type="GO" id="GO:0004386">
    <property type="term" value="F:helicase activity"/>
    <property type="evidence" value="ECO:0007669"/>
    <property type="project" value="UniProtKB-KW"/>
</dbReference>
<dbReference type="InterPro" id="IPR027417">
    <property type="entry name" value="P-loop_NTPase"/>
</dbReference>
<dbReference type="Pfam" id="PF04851">
    <property type="entry name" value="ResIII"/>
    <property type="match status" value="1"/>
</dbReference>
<dbReference type="PROSITE" id="PS51192">
    <property type="entry name" value="HELICASE_ATP_BIND_1"/>
    <property type="match status" value="1"/>
</dbReference>
<keyword evidence="1" id="KW-0547">Nucleotide-binding</keyword>
<dbReference type="Proteomes" id="UP000236527">
    <property type="component" value="Unassembled WGS sequence"/>
</dbReference>
<evidence type="ECO:0000259" key="5">
    <source>
        <dbReference type="PROSITE" id="PS51192"/>
    </source>
</evidence>
<keyword evidence="2" id="KW-0378">Hydrolase</keyword>
<keyword evidence="3" id="KW-0347">Helicase</keyword>
<reference evidence="7" key="1">
    <citation type="journal article" date="2018" name="Genome Announc.">
        <title>Draft Genome Sequence of the Nitrogen-Fixing and Hormogonia-Inducing Cyanobacterium Nostoc cycadae Strain WK-1, Isolated from the Coralloid Roots of Cycas revoluta.</title>
        <authorList>
            <person name="Kanesaki Y."/>
            <person name="Hirose M."/>
            <person name="Hirose Y."/>
            <person name="Fujisawa T."/>
            <person name="Nakamura Y."/>
            <person name="Watanabe S."/>
            <person name="Matsunaga S."/>
            <person name="Uchida H."/>
            <person name="Murakami A."/>
        </authorList>
    </citation>
    <scope>NUCLEOTIDE SEQUENCE [LARGE SCALE GENOMIC DNA]</scope>
    <source>
        <strain evidence="7">WK-1</strain>
    </source>
</reference>
<protein>
    <submittedName>
        <fullName evidence="6">HNH endonuclease domain protein</fullName>
    </submittedName>
</protein>
<proteinExistence type="predicted"/>
<evidence type="ECO:0000313" key="6">
    <source>
        <dbReference type="EMBL" id="GBE93178.1"/>
    </source>
</evidence>
<comment type="caution">
    <text evidence="6">The sequence shown here is derived from an EMBL/GenBank/DDBJ whole genome shotgun (WGS) entry which is preliminary data.</text>
</comment>
<sequence length="176" mass="20383">MLNNWVRYLPELLLVVDEAHHATAKTYRKLIKAVKDEMKSQGHENGFKMLGLTATPFRTDESEKGLLKLVFPGDIIYSEHLRNLINKGILAEPVFENLETKIAINKKLTARDIKNIEDFDKLPKDIAEEIAKSHERNGIIVSHYLKNSEKYKPLLIFAIDIITCNFIEQIVERQRR</sequence>
<dbReference type="PANTHER" id="PTHR11274:SF0">
    <property type="entry name" value="GENERAL TRANSCRIPTION AND DNA REPAIR FACTOR IIH HELICASE SUBUNIT XPB"/>
    <property type="match status" value="1"/>
</dbReference>
<dbReference type="GO" id="GO:0004519">
    <property type="term" value="F:endonuclease activity"/>
    <property type="evidence" value="ECO:0007669"/>
    <property type="project" value="UniProtKB-KW"/>
</dbReference>
<gene>
    <name evidence="6" type="ORF">NCWK1_2939</name>
</gene>
<dbReference type="GO" id="GO:0016787">
    <property type="term" value="F:hydrolase activity"/>
    <property type="evidence" value="ECO:0007669"/>
    <property type="project" value="UniProtKB-KW"/>
</dbReference>
<dbReference type="PANTHER" id="PTHR11274">
    <property type="entry name" value="RAD25/XP-B DNA REPAIR HELICASE"/>
    <property type="match status" value="1"/>
</dbReference>
<evidence type="ECO:0000256" key="3">
    <source>
        <dbReference type="ARBA" id="ARBA00022806"/>
    </source>
</evidence>
<keyword evidence="4" id="KW-0067">ATP-binding</keyword>
<dbReference type="InterPro" id="IPR014001">
    <property type="entry name" value="Helicase_ATP-bd"/>
</dbReference>
<evidence type="ECO:0000256" key="1">
    <source>
        <dbReference type="ARBA" id="ARBA00022741"/>
    </source>
</evidence>
<dbReference type="Gene3D" id="3.40.50.300">
    <property type="entry name" value="P-loop containing nucleotide triphosphate hydrolases"/>
    <property type="match status" value="1"/>
</dbReference>
<keyword evidence="6" id="KW-0540">Nuclease</keyword>
<keyword evidence="6" id="KW-0255">Endonuclease</keyword>
<dbReference type="GO" id="GO:0003677">
    <property type="term" value="F:DNA binding"/>
    <property type="evidence" value="ECO:0007669"/>
    <property type="project" value="InterPro"/>
</dbReference>
<evidence type="ECO:0000256" key="2">
    <source>
        <dbReference type="ARBA" id="ARBA00022801"/>
    </source>
</evidence>
<organism evidence="6 7">
    <name type="scientific">Nostoc cycadae WK-1</name>
    <dbReference type="NCBI Taxonomy" id="1861711"/>
    <lineage>
        <taxon>Bacteria</taxon>
        <taxon>Bacillati</taxon>
        <taxon>Cyanobacteriota</taxon>
        <taxon>Cyanophyceae</taxon>
        <taxon>Nostocales</taxon>
        <taxon>Nostocaceae</taxon>
        <taxon>Nostoc</taxon>
    </lineage>
</organism>
<dbReference type="AlphaFoldDB" id="A0A2H6LIY3"/>
<keyword evidence="7" id="KW-1185">Reference proteome</keyword>
<evidence type="ECO:0000313" key="7">
    <source>
        <dbReference type="Proteomes" id="UP000236527"/>
    </source>
</evidence>
<feature type="domain" description="Helicase ATP-binding" evidence="5">
    <location>
        <begin position="1"/>
        <end position="74"/>
    </location>
</feature>
<evidence type="ECO:0000256" key="4">
    <source>
        <dbReference type="ARBA" id="ARBA00022840"/>
    </source>
</evidence>
<dbReference type="InterPro" id="IPR050615">
    <property type="entry name" value="ATP-dep_DNA_Helicase"/>
</dbReference>
<dbReference type="EMBL" id="BDGE01000049">
    <property type="protein sequence ID" value="GBE93178.1"/>
    <property type="molecule type" value="Genomic_DNA"/>
</dbReference>
<accession>A0A2H6LIY3</accession>
<name>A0A2H6LIY3_9NOSO</name>